<evidence type="ECO:0000313" key="1">
    <source>
        <dbReference type="EMBL" id="GAF78342.1"/>
    </source>
</evidence>
<feature type="non-terminal residue" evidence="1">
    <location>
        <position position="1"/>
    </location>
</feature>
<dbReference type="AlphaFoldDB" id="X0SR12"/>
<comment type="caution">
    <text evidence="1">The sequence shown here is derived from an EMBL/GenBank/DDBJ whole genome shotgun (WGS) entry which is preliminary data.</text>
</comment>
<reference evidence="1" key="1">
    <citation type="journal article" date="2014" name="Front. Microbiol.">
        <title>High frequency of phylogenetically diverse reductive dehalogenase-homologous genes in deep subseafloor sedimentary metagenomes.</title>
        <authorList>
            <person name="Kawai M."/>
            <person name="Futagami T."/>
            <person name="Toyoda A."/>
            <person name="Takaki Y."/>
            <person name="Nishi S."/>
            <person name="Hori S."/>
            <person name="Arai W."/>
            <person name="Tsubouchi T."/>
            <person name="Morono Y."/>
            <person name="Uchiyama I."/>
            <person name="Ito T."/>
            <person name="Fujiyama A."/>
            <person name="Inagaki F."/>
            <person name="Takami H."/>
        </authorList>
    </citation>
    <scope>NUCLEOTIDE SEQUENCE</scope>
    <source>
        <strain evidence="1">Expedition CK06-06</strain>
    </source>
</reference>
<proteinExistence type="predicted"/>
<sequence>AISRFLKRFPNYLLDGEPVRGGRVRFRGFLSVPCRRGA</sequence>
<name>X0SR12_9ZZZZ</name>
<organism evidence="1">
    <name type="scientific">marine sediment metagenome</name>
    <dbReference type="NCBI Taxonomy" id="412755"/>
    <lineage>
        <taxon>unclassified sequences</taxon>
        <taxon>metagenomes</taxon>
        <taxon>ecological metagenomes</taxon>
    </lineage>
</organism>
<accession>X0SR12</accession>
<protein>
    <submittedName>
        <fullName evidence="1">Uncharacterized protein</fullName>
    </submittedName>
</protein>
<gene>
    <name evidence="1" type="ORF">S01H1_03543</name>
</gene>
<dbReference type="EMBL" id="BARS01001923">
    <property type="protein sequence ID" value="GAF78342.1"/>
    <property type="molecule type" value="Genomic_DNA"/>
</dbReference>